<dbReference type="EMBL" id="BTSY01000003">
    <property type="protein sequence ID" value="GMT19905.1"/>
    <property type="molecule type" value="Genomic_DNA"/>
</dbReference>
<accession>A0AAV5VPJ7</accession>
<reference evidence="1" key="1">
    <citation type="submission" date="2023-10" db="EMBL/GenBank/DDBJ databases">
        <title>Genome assembly of Pristionchus species.</title>
        <authorList>
            <person name="Yoshida K."/>
            <person name="Sommer R.J."/>
        </authorList>
    </citation>
    <scope>NUCLEOTIDE SEQUENCE</scope>
    <source>
        <strain evidence="1">RS5133</strain>
    </source>
</reference>
<organism evidence="1 2">
    <name type="scientific">Pristionchus fissidentatus</name>
    <dbReference type="NCBI Taxonomy" id="1538716"/>
    <lineage>
        <taxon>Eukaryota</taxon>
        <taxon>Metazoa</taxon>
        <taxon>Ecdysozoa</taxon>
        <taxon>Nematoda</taxon>
        <taxon>Chromadorea</taxon>
        <taxon>Rhabditida</taxon>
        <taxon>Rhabditina</taxon>
        <taxon>Diplogasteromorpha</taxon>
        <taxon>Diplogasteroidea</taxon>
        <taxon>Neodiplogasteridae</taxon>
        <taxon>Pristionchus</taxon>
    </lineage>
</organism>
<feature type="non-terminal residue" evidence="1">
    <location>
        <position position="1"/>
    </location>
</feature>
<sequence length="61" mass="6618">ALPTDPHTIVLQGSKFGSATTPTLAIMERFIFDARTSLIAMRLPATIGSAQARRMESSPMR</sequence>
<dbReference type="AlphaFoldDB" id="A0AAV5VPJ7"/>
<comment type="caution">
    <text evidence="1">The sequence shown here is derived from an EMBL/GenBank/DDBJ whole genome shotgun (WGS) entry which is preliminary data.</text>
</comment>
<gene>
    <name evidence="1" type="ORF">PFISCL1PPCAC_11202</name>
</gene>
<protein>
    <submittedName>
        <fullName evidence="1">Uncharacterized protein</fullName>
    </submittedName>
</protein>
<keyword evidence="2" id="KW-1185">Reference proteome</keyword>
<evidence type="ECO:0000313" key="1">
    <source>
        <dbReference type="EMBL" id="GMT19905.1"/>
    </source>
</evidence>
<evidence type="ECO:0000313" key="2">
    <source>
        <dbReference type="Proteomes" id="UP001432322"/>
    </source>
</evidence>
<name>A0AAV5VPJ7_9BILA</name>
<dbReference type="Proteomes" id="UP001432322">
    <property type="component" value="Unassembled WGS sequence"/>
</dbReference>
<proteinExistence type="predicted"/>